<name>A0A9D1G1I8_9FIRM</name>
<dbReference type="EMBL" id="DVJN01000173">
    <property type="protein sequence ID" value="HIS93083.1"/>
    <property type="molecule type" value="Genomic_DNA"/>
</dbReference>
<comment type="caution">
    <text evidence="1">The sequence shown here is derived from an EMBL/GenBank/DDBJ whole genome shotgun (WGS) entry which is preliminary data.</text>
</comment>
<protein>
    <submittedName>
        <fullName evidence="1">Uncharacterized protein</fullName>
    </submittedName>
</protein>
<organism evidence="1 2">
    <name type="scientific">Candidatus Alectryocaccomicrobium excrementavium</name>
    <dbReference type="NCBI Taxonomy" id="2840668"/>
    <lineage>
        <taxon>Bacteria</taxon>
        <taxon>Bacillati</taxon>
        <taxon>Bacillota</taxon>
        <taxon>Clostridia</taxon>
        <taxon>Candidatus Alectryocaccomicrobium</taxon>
    </lineage>
</organism>
<reference evidence="1" key="1">
    <citation type="submission" date="2020-10" db="EMBL/GenBank/DDBJ databases">
        <authorList>
            <person name="Gilroy R."/>
        </authorList>
    </citation>
    <scope>NUCLEOTIDE SEQUENCE</scope>
    <source>
        <strain evidence="1">13766</strain>
    </source>
</reference>
<evidence type="ECO:0000313" key="1">
    <source>
        <dbReference type="EMBL" id="HIS93083.1"/>
    </source>
</evidence>
<dbReference type="Proteomes" id="UP000824140">
    <property type="component" value="Unassembled WGS sequence"/>
</dbReference>
<accession>A0A9D1G1I8</accession>
<proteinExistence type="predicted"/>
<dbReference type="AlphaFoldDB" id="A0A9D1G1I8"/>
<evidence type="ECO:0000313" key="2">
    <source>
        <dbReference type="Proteomes" id="UP000824140"/>
    </source>
</evidence>
<gene>
    <name evidence="1" type="ORF">IAA84_08735</name>
</gene>
<reference evidence="1" key="2">
    <citation type="journal article" date="2021" name="PeerJ">
        <title>Extensive microbial diversity within the chicken gut microbiome revealed by metagenomics and culture.</title>
        <authorList>
            <person name="Gilroy R."/>
            <person name="Ravi A."/>
            <person name="Getino M."/>
            <person name="Pursley I."/>
            <person name="Horton D.L."/>
            <person name="Alikhan N.F."/>
            <person name="Baker D."/>
            <person name="Gharbi K."/>
            <person name="Hall N."/>
            <person name="Watson M."/>
            <person name="Adriaenssens E.M."/>
            <person name="Foster-Nyarko E."/>
            <person name="Jarju S."/>
            <person name="Secka A."/>
            <person name="Antonio M."/>
            <person name="Oren A."/>
            <person name="Chaudhuri R.R."/>
            <person name="La Ragione R."/>
            <person name="Hildebrand F."/>
            <person name="Pallen M.J."/>
        </authorList>
    </citation>
    <scope>NUCLEOTIDE SEQUENCE</scope>
    <source>
        <strain evidence="1">13766</strain>
    </source>
</reference>
<sequence length="119" mass="13410">MTGMQVLQMLGEMRPGSLEPVQQVQGWLYALEARIRAEVTGEEMPAPEAFTMEQELSVPALYAHLYAWYLCAQADLARGEAARYNNSVTVFNDLYEGYTAWHTRTHLPAQKHHVTGIKG</sequence>